<keyword evidence="1" id="KW-0808">Transferase</keyword>
<dbReference type="GeneID" id="74305936"/>
<proteinExistence type="predicted"/>
<dbReference type="EMBL" id="UGPY01000001">
    <property type="protein sequence ID" value="STY97725.1"/>
    <property type="molecule type" value="Genomic_DNA"/>
</dbReference>
<dbReference type="Proteomes" id="UP000255230">
    <property type="component" value="Unassembled WGS sequence"/>
</dbReference>
<gene>
    <name evidence="1" type="ORF">NCTC10465_01511</name>
</gene>
<evidence type="ECO:0000313" key="1">
    <source>
        <dbReference type="EMBL" id="STY97725.1"/>
    </source>
</evidence>
<dbReference type="SUPFAM" id="SSF54675">
    <property type="entry name" value="Nicotinate/Quinolinate PRTase N-terminal domain-like"/>
    <property type="match status" value="1"/>
</dbReference>
<accession>A0A378QAR6</accession>
<protein>
    <submittedName>
        <fullName evidence="1">Nicotinate phosphoribosyltransferase</fullName>
    </submittedName>
</protein>
<dbReference type="GO" id="GO:0016757">
    <property type="term" value="F:glycosyltransferase activity"/>
    <property type="evidence" value="ECO:0007669"/>
    <property type="project" value="UniProtKB-KW"/>
</dbReference>
<name>A0A378QAR6_FAUOS</name>
<sequence length="43" mass="4926">MAIIKSLLDTDLYKFTMLHMGQTPLNIVLQLVECNGQSWQCMP</sequence>
<dbReference type="AlphaFoldDB" id="A0A378QAR6"/>
<keyword evidence="2" id="KW-1185">Reference proteome</keyword>
<organism evidence="1 2">
    <name type="scientific">Faucicola osloensis</name>
    <name type="common">Moraxella osloensis</name>
    <dbReference type="NCBI Taxonomy" id="34062"/>
    <lineage>
        <taxon>Bacteria</taxon>
        <taxon>Pseudomonadati</taxon>
        <taxon>Pseudomonadota</taxon>
        <taxon>Gammaproteobacteria</taxon>
        <taxon>Moraxellales</taxon>
        <taxon>Moraxellaceae</taxon>
        <taxon>Faucicola</taxon>
    </lineage>
</organism>
<evidence type="ECO:0000313" key="2">
    <source>
        <dbReference type="Proteomes" id="UP000255230"/>
    </source>
</evidence>
<dbReference type="RefSeq" id="WP_257721697.1">
    <property type="nucleotide sequence ID" value="NZ_CBCRZU010000001.1"/>
</dbReference>
<reference evidence="1 2" key="1">
    <citation type="submission" date="2018-06" db="EMBL/GenBank/DDBJ databases">
        <authorList>
            <consortium name="Pathogen Informatics"/>
            <person name="Doyle S."/>
        </authorList>
    </citation>
    <scope>NUCLEOTIDE SEQUENCE [LARGE SCALE GENOMIC DNA]</scope>
    <source>
        <strain evidence="1 2">NCTC10465</strain>
    </source>
</reference>
<keyword evidence="1" id="KW-0328">Glycosyltransferase</keyword>